<dbReference type="EMBL" id="VGLS01000404">
    <property type="protein sequence ID" value="MBM3224782.1"/>
    <property type="molecule type" value="Genomic_DNA"/>
</dbReference>
<dbReference type="AlphaFoldDB" id="A0A937W3Y9"/>
<gene>
    <name evidence="3" type="ORF">FJZ47_13390</name>
</gene>
<dbReference type="SUPFAM" id="SSF52402">
    <property type="entry name" value="Adenine nucleotide alpha hydrolases-like"/>
    <property type="match status" value="2"/>
</dbReference>
<dbReference type="InterPro" id="IPR006016">
    <property type="entry name" value="UspA"/>
</dbReference>
<dbReference type="PANTHER" id="PTHR46268:SF6">
    <property type="entry name" value="UNIVERSAL STRESS PROTEIN UP12"/>
    <property type="match status" value="1"/>
</dbReference>
<feature type="domain" description="UspA" evidence="2">
    <location>
        <begin position="1"/>
        <end position="125"/>
    </location>
</feature>
<proteinExistence type="inferred from homology"/>
<dbReference type="Gene3D" id="3.40.50.12370">
    <property type="match status" value="1"/>
</dbReference>
<feature type="domain" description="UspA" evidence="2">
    <location>
        <begin position="157"/>
        <end position="276"/>
    </location>
</feature>
<dbReference type="CDD" id="cd00293">
    <property type="entry name" value="USP-like"/>
    <property type="match status" value="2"/>
</dbReference>
<evidence type="ECO:0000259" key="2">
    <source>
        <dbReference type="Pfam" id="PF00582"/>
    </source>
</evidence>
<dbReference type="Proteomes" id="UP000712673">
    <property type="component" value="Unassembled WGS sequence"/>
</dbReference>
<comment type="similarity">
    <text evidence="1">Belongs to the universal stress protein A family.</text>
</comment>
<reference evidence="3" key="1">
    <citation type="submission" date="2019-03" db="EMBL/GenBank/DDBJ databases">
        <title>Lake Tanganyika Metagenome-Assembled Genomes (MAGs).</title>
        <authorList>
            <person name="Tran P."/>
        </authorList>
    </citation>
    <scope>NUCLEOTIDE SEQUENCE</scope>
    <source>
        <strain evidence="3">K_DeepCast_65m_m2_066</strain>
    </source>
</reference>
<accession>A0A937W3Y9</accession>
<evidence type="ECO:0000313" key="3">
    <source>
        <dbReference type="EMBL" id="MBM3224782.1"/>
    </source>
</evidence>
<protein>
    <submittedName>
        <fullName evidence="3">Universal stress protein</fullName>
    </submittedName>
</protein>
<evidence type="ECO:0000313" key="4">
    <source>
        <dbReference type="Proteomes" id="UP000712673"/>
    </source>
</evidence>
<evidence type="ECO:0000256" key="1">
    <source>
        <dbReference type="ARBA" id="ARBA00008791"/>
    </source>
</evidence>
<name>A0A937W3Y9_UNCTE</name>
<dbReference type="Pfam" id="PF00582">
    <property type="entry name" value="Usp"/>
    <property type="match status" value="2"/>
</dbReference>
<sequence length="278" mass="29974">MAQRILLALDGTPSGTAAVDWALDWAGRSGGVPIGLAVIPEPLIRRPEAVPIGGSHYKARRDTVLIARARQIAAELLARFEARCTEAGIPYHMMERTGVPLTEITREAHGVDLVVVGRDTDFAWRQHGADRALGRLLRYMPRPVLAVPEHFPHRGPVLVVYDGSVRAARALYAFIHSGLSDQREVRLLPARATSARATVQTERACAFLQAHGIRSELLQAGRQAARSAADTILHVTTDTAACLLVLGVTAPSALRSLLGSSTARAVLRQTPVPVFLFG</sequence>
<dbReference type="PANTHER" id="PTHR46268">
    <property type="entry name" value="STRESS RESPONSE PROTEIN NHAX"/>
    <property type="match status" value="1"/>
</dbReference>
<organism evidence="3 4">
    <name type="scientific">Tectimicrobiota bacterium</name>
    <dbReference type="NCBI Taxonomy" id="2528274"/>
    <lineage>
        <taxon>Bacteria</taxon>
        <taxon>Pseudomonadati</taxon>
        <taxon>Nitrospinota/Tectimicrobiota group</taxon>
        <taxon>Candidatus Tectimicrobiota</taxon>
    </lineage>
</organism>
<comment type="caution">
    <text evidence="3">The sequence shown here is derived from an EMBL/GenBank/DDBJ whole genome shotgun (WGS) entry which is preliminary data.</text>
</comment>